<dbReference type="InterPro" id="IPR032687">
    <property type="entry name" value="AraC-type_N"/>
</dbReference>
<dbReference type="AlphaFoldDB" id="I0BGG3"/>
<dbReference type="HOGENOM" id="CLU_047522_1_1_9"/>
<evidence type="ECO:0000256" key="2">
    <source>
        <dbReference type="ARBA" id="ARBA00023125"/>
    </source>
</evidence>
<organism evidence="5 6">
    <name type="scientific">Paenibacillus mucilaginosus K02</name>
    <dbReference type="NCBI Taxonomy" id="997761"/>
    <lineage>
        <taxon>Bacteria</taxon>
        <taxon>Bacillati</taxon>
        <taxon>Bacillota</taxon>
        <taxon>Bacilli</taxon>
        <taxon>Bacillales</taxon>
        <taxon>Paenibacillaceae</taxon>
        <taxon>Paenibacillus</taxon>
    </lineage>
</organism>
<dbReference type="GO" id="GO:0005829">
    <property type="term" value="C:cytosol"/>
    <property type="evidence" value="ECO:0007669"/>
    <property type="project" value="TreeGrafter"/>
</dbReference>
<feature type="domain" description="HTH araC/xylS-type" evidence="4">
    <location>
        <begin position="237"/>
        <end position="335"/>
    </location>
</feature>
<dbReference type="Proteomes" id="UP000007392">
    <property type="component" value="Chromosome"/>
</dbReference>
<dbReference type="Pfam" id="PF12625">
    <property type="entry name" value="Arabinose_bd"/>
    <property type="match status" value="1"/>
</dbReference>
<keyword evidence="2" id="KW-0238">DNA-binding</keyword>
<dbReference type="InterPro" id="IPR009057">
    <property type="entry name" value="Homeodomain-like_sf"/>
</dbReference>
<evidence type="ECO:0000256" key="3">
    <source>
        <dbReference type="ARBA" id="ARBA00023163"/>
    </source>
</evidence>
<accession>I0BGG3</accession>
<gene>
    <name evidence="5" type="ORF">B2K_12130</name>
</gene>
<name>I0BGG3_9BACL</name>
<evidence type="ECO:0000256" key="1">
    <source>
        <dbReference type="ARBA" id="ARBA00023015"/>
    </source>
</evidence>
<evidence type="ECO:0000313" key="5">
    <source>
        <dbReference type="EMBL" id="AFH61460.1"/>
    </source>
</evidence>
<dbReference type="GO" id="GO:0000976">
    <property type="term" value="F:transcription cis-regulatory region binding"/>
    <property type="evidence" value="ECO:0007669"/>
    <property type="project" value="TreeGrafter"/>
</dbReference>
<sequence length="339" mass="38574">MDVSSQTMAISMVYPVMKAIVHKGFDTEPFCRYASFDSSLLKDVEARIPAEELERLMYAAVEYTQDDHFGLHQGQLMDMMDMGILGYVMMHSGKVADALSAYRRYNIILCSGFNLDWKEEGEKVHLRLFSEAPNGRISRHCMEDMASSIYHLIGRLSHRKVPLAGVEFMHEAPADTAPYLPVFGVEPRFGRAETVLRMSREVMDYPILYSDPKLRGMFEAIAEETRSRLAPGKLFSDRVYHWMMKCMPVQFPTLQETAESFEMSARTLQSKLKEENTSYNELSAVVRKELAISYLKQPGYSVGDIAYLLHFSEPSAFQNAFKKWTGVTPGQYRAKGTAS</sequence>
<dbReference type="Pfam" id="PF12833">
    <property type="entry name" value="HTH_18"/>
    <property type="match status" value="1"/>
</dbReference>
<dbReference type="GO" id="GO:0003700">
    <property type="term" value="F:DNA-binding transcription factor activity"/>
    <property type="evidence" value="ECO:0007669"/>
    <property type="project" value="InterPro"/>
</dbReference>
<dbReference type="PANTHER" id="PTHR47894:SF1">
    <property type="entry name" value="HTH-TYPE TRANSCRIPTIONAL REGULATOR VQSM"/>
    <property type="match status" value="1"/>
</dbReference>
<keyword evidence="3" id="KW-0804">Transcription</keyword>
<dbReference type="Gene3D" id="1.10.10.60">
    <property type="entry name" value="Homeodomain-like"/>
    <property type="match status" value="1"/>
</dbReference>
<keyword evidence="1" id="KW-0805">Transcription regulation</keyword>
<dbReference type="PATRIC" id="fig|997761.3.peg.2358"/>
<proteinExistence type="predicted"/>
<dbReference type="EMBL" id="CP003422">
    <property type="protein sequence ID" value="AFH61460.1"/>
    <property type="molecule type" value="Genomic_DNA"/>
</dbReference>
<dbReference type="PROSITE" id="PS01124">
    <property type="entry name" value="HTH_ARAC_FAMILY_2"/>
    <property type="match status" value="1"/>
</dbReference>
<dbReference type="SMART" id="SM00342">
    <property type="entry name" value="HTH_ARAC"/>
    <property type="match status" value="1"/>
</dbReference>
<evidence type="ECO:0000259" key="4">
    <source>
        <dbReference type="PROSITE" id="PS01124"/>
    </source>
</evidence>
<evidence type="ECO:0000313" key="6">
    <source>
        <dbReference type="Proteomes" id="UP000007392"/>
    </source>
</evidence>
<reference evidence="5 6" key="1">
    <citation type="submission" date="2013-06" db="EMBL/GenBank/DDBJ databases">
        <title>Complete genome sequence of Paenibacillus mucilaginosus K02.</title>
        <authorList>
            <person name="Xiao B."/>
            <person name="Sun L."/>
            <person name="Xiao L."/>
            <person name="Lian B."/>
        </authorList>
    </citation>
    <scope>NUCLEOTIDE SEQUENCE [LARGE SCALE GENOMIC DNA]</scope>
    <source>
        <strain evidence="5 6">K02</strain>
    </source>
</reference>
<dbReference type="KEGG" id="pmw:B2K_12130"/>
<protein>
    <submittedName>
        <fullName evidence="5">Transcriptional regulator</fullName>
    </submittedName>
</protein>
<dbReference type="RefSeq" id="WP_014650431.1">
    <property type="nucleotide sequence ID" value="NC_017672.3"/>
</dbReference>
<dbReference type="SUPFAM" id="SSF46689">
    <property type="entry name" value="Homeodomain-like"/>
    <property type="match status" value="1"/>
</dbReference>
<dbReference type="PANTHER" id="PTHR47894">
    <property type="entry name" value="HTH-TYPE TRANSCRIPTIONAL REGULATOR GADX"/>
    <property type="match status" value="1"/>
</dbReference>
<dbReference type="InterPro" id="IPR018060">
    <property type="entry name" value="HTH_AraC"/>
</dbReference>